<reference evidence="1 2" key="1">
    <citation type="submission" date="2019-06" db="EMBL/GenBank/DDBJ databases">
        <title>Complete genome sequence of Methanoculleus chikugoensis strain MG62.</title>
        <authorList>
            <person name="Asakawa S."/>
            <person name="Dianou D."/>
        </authorList>
    </citation>
    <scope>NUCLEOTIDE SEQUENCE [LARGE SCALE GENOMIC DNA]</scope>
    <source>
        <strain evidence="1 2">MG62</strain>
    </source>
</reference>
<proteinExistence type="predicted"/>
<dbReference type="Proteomes" id="UP000824969">
    <property type="component" value="Chromosome"/>
</dbReference>
<dbReference type="RefSeq" id="WP_221056781.1">
    <property type="nucleotide sequence ID" value="NZ_AP019781.1"/>
</dbReference>
<sequence>MKAYLLSVLLVGLALGGMGLGTFAWFTDQEIVEANAIQTGNADLSVKIAKDYFGVHESTLKVTNLVPSTNTWTTMGYIHLLNEGTVPLKWKGYFVKTGGDLVTDGKLQFRISKVSLLNSMSESDVAADVEISDAGTESLFPSGVYTWAQLSNADTTLLTSDNFGGTMGSIDNPLFTRILKVEVKLDENAGNVYANKGAEFKVIFDATQTDNPGWAQTSPAV</sequence>
<dbReference type="InterPro" id="IPR023833">
    <property type="entry name" value="Signal_pept_SipW-depend-type"/>
</dbReference>
<dbReference type="EMBL" id="AP019781">
    <property type="protein sequence ID" value="BBL68720.1"/>
    <property type="molecule type" value="Genomic_DNA"/>
</dbReference>
<keyword evidence="2" id="KW-1185">Reference proteome</keyword>
<evidence type="ECO:0008006" key="3">
    <source>
        <dbReference type="Google" id="ProtNLM"/>
    </source>
</evidence>
<name>A0ABM7H7F3_9EURY</name>
<protein>
    <recommendedName>
        <fullName evidence="3">SipW-cognate class signal peptide</fullName>
    </recommendedName>
</protein>
<gene>
    <name evidence="1" type="ORF">MchiMG62_19010</name>
</gene>
<dbReference type="NCBIfam" id="TIGR04088">
    <property type="entry name" value="cognate_SipW"/>
    <property type="match status" value="1"/>
</dbReference>
<evidence type="ECO:0000313" key="2">
    <source>
        <dbReference type="Proteomes" id="UP000824969"/>
    </source>
</evidence>
<dbReference type="GeneID" id="66131435"/>
<accession>A0ABM7H7F3</accession>
<evidence type="ECO:0000313" key="1">
    <source>
        <dbReference type="EMBL" id="BBL68720.1"/>
    </source>
</evidence>
<organism evidence="1 2">
    <name type="scientific">Methanoculleus chikugoensis</name>
    <dbReference type="NCBI Taxonomy" id="118126"/>
    <lineage>
        <taxon>Archaea</taxon>
        <taxon>Methanobacteriati</taxon>
        <taxon>Methanobacteriota</taxon>
        <taxon>Stenosarchaea group</taxon>
        <taxon>Methanomicrobia</taxon>
        <taxon>Methanomicrobiales</taxon>
        <taxon>Methanomicrobiaceae</taxon>
        <taxon>Methanoculleus</taxon>
    </lineage>
</organism>